<feature type="region of interest" description="Disordered" evidence="1">
    <location>
        <begin position="1"/>
        <end position="23"/>
    </location>
</feature>
<feature type="compositionally biased region" description="Polar residues" evidence="1">
    <location>
        <begin position="13"/>
        <end position="23"/>
    </location>
</feature>
<protein>
    <submittedName>
        <fullName evidence="2">Uncharacterized protein</fullName>
    </submittedName>
</protein>
<keyword evidence="3" id="KW-1185">Reference proteome</keyword>
<proteinExistence type="predicted"/>
<name>A0ABN9ZPR8_PIPNA</name>
<dbReference type="Proteomes" id="UP001314169">
    <property type="component" value="Chromosome 19"/>
</dbReference>
<sequence>MAPPGKVRDSEVSVHSISPSGLPSCSHFVLQEVRIFNHPVLGWVTFADPSTRDPLGEPWPQGSDATVATGLGPSPGPALFRSSPGAPPAGQAQRRKCKDLTAGPLPLPDFVRVIMRRT</sequence>
<feature type="compositionally biased region" description="Basic and acidic residues" evidence="1">
    <location>
        <begin position="1"/>
        <end position="12"/>
    </location>
</feature>
<organism evidence="2 3">
    <name type="scientific">Pipistrellus nathusii</name>
    <name type="common">Nathusius' pipistrelle</name>
    <dbReference type="NCBI Taxonomy" id="59473"/>
    <lineage>
        <taxon>Eukaryota</taxon>
        <taxon>Metazoa</taxon>
        <taxon>Chordata</taxon>
        <taxon>Craniata</taxon>
        <taxon>Vertebrata</taxon>
        <taxon>Euteleostomi</taxon>
        <taxon>Mammalia</taxon>
        <taxon>Eutheria</taxon>
        <taxon>Laurasiatheria</taxon>
        <taxon>Chiroptera</taxon>
        <taxon>Yangochiroptera</taxon>
        <taxon>Vespertilionidae</taxon>
        <taxon>Pipistrellus</taxon>
    </lineage>
</organism>
<accession>A0ABN9ZPR8</accession>
<reference evidence="2" key="1">
    <citation type="submission" date="2023-12" db="EMBL/GenBank/DDBJ databases">
        <authorList>
            <person name="Brown T."/>
        </authorList>
    </citation>
    <scope>NUCLEOTIDE SEQUENCE</scope>
</reference>
<gene>
    <name evidence="2" type="ORF">MPIPNATIZW_LOCUS8480</name>
</gene>
<evidence type="ECO:0000313" key="2">
    <source>
        <dbReference type="EMBL" id="CAK6440174.1"/>
    </source>
</evidence>
<dbReference type="EMBL" id="OY882876">
    <property type="protein sequence ID" value="CAK6440174.1"/>
    <property type="molecule type" value="Genomic_DNA"/>
</dbReference>
<evidence type="ECO:0000256" key="1">
    <source>
        <dbReference type="SAM" id="MobiDB-lite"/>
    </source>
</evidence>
<feature type="region of interest" description="Disordered" evidence="1">
    <location>
        <begin position="51"/>
        <end position="106"/>
    </location>
</feature>
<evidence type="ECO:0000313" key="3">
    <source>
        <dbReference type="Proteomes" id="UP001314169"/>
    </source>
</evidence>